<dbReference type="Pfam" id="PF00722">
    <property type="entry name" value="Glyco_hydro_16"/>
    <property type="match status" value="1"/>
</dbReference>
<sequence length="403" mass="44924">MLSVFTLGVFATASLISNGERNIFTYSQFKLTSETVLASCECGYSVNSTTDEKHAVFTDLHETDFLHISDLNTPTGWRPQDYKVSPRDARGPYGKSFSIANVIPNPMKNNYDWAGESARGGDAGLQLWVRSKVQTVNVGSAELAGDRQDMLYGSFRVAMKMSRYSGTCGAFFWYSTDTQEIDMEFLSKEFSDDKNTVNYVLQTPESAAMGFDASRTPYFKPLPLRFRPDQAFHEYRFDWTPHKVSFYVDGNWQYDMNQGVPSSPGHLVLNHWSNGDGNWSAGPPELSTIMTISYVKAYFNSSSSDRQIVYQKSCPVVDSSKICRIPTLSATPDNTGPNANDTAHTYFFTQDRGELGNDDHAPNQIVYDSSAVGVRWLSQKATGSLPNTVVTLIATAMYFVILV</sequence>
<dbReference type="GeneID" id="54487334"/>
<keyword evidence="2" id="KW-0430">Lectin</keyword>
<dbReference type="SUPFAM" id="SSF49899">
    <property type="entry name" value="Concanavalin A-like lectins/glucanases"/>
    <property type="match status" value="1"/>
</dbReference>
<dbReference type="AlphaFoldDB" id="A0A6A6WL02"/>
<dbReference type="PROSITE" id="PS51762">
    <property type="entry name" value="GH16_2"/>
    <property type="match status" value="1"/>
</dbReference>
<name>A0A6A6WL02_9PEZI</name>
<proteinExistence type="predicted"/>
<evidence type="ECO:0000259" key="1">
    <source>
        <dbReference type="PROSITE" id="PS51762"/>
    </source>
</evidence>
<dbReference type="InterPro" id="IPR013320">
    <property type="entry name" value="ConA-like_dom_sf"/>
</dbReference>
<dbReference type="Proteomes" id="UP000799437">
    <property type="component" value="Unassembled WGS sequence"/>
</dbReference>
<gene>
    <name evidence="2" type="ORF">EJ05DRAFT_495708</name>
</gene>
<dbReference type="PANTHER" id="PTHR38121">
    <property type="entry name" value="GH16 DOMAIN-CONTAINING PROTEIN"/>
    <property type="match status" value="1"/>
</dbReference>
<organism evidence="2 3">
    <name type="scientific">Pseudovirgaria hyperparasitica</name>
    <dbReference type="NCBI Taxonomy" id="470096"/>
    <lineage>
        <taxon>Eukaryota</taxon>
        <taxon>Fungi</taxon>
        <taxon>Dikarya</taxon>
        <taxon>Ascomycota</taxon>
        <taxon>Pezizomycotina</taxon>
        <taxon>Dothideomycetes</taxon>
        <taxon>Dothideomycetes incertae sedis</taxon>
        <taxon>Acrospermales</taxon>
        <taxon>Acrospermaceae</taxon>
        <taxon>Pseudovirgaria</taxon>
    </lineage>
</organism>
<accession>A0A6A6WL02</accession>
<feature type="domain" description="GH16" evidence="1">
    <location>
        <begin position="80"/>
        <end position="303"/>
    </location>
</feature>
<dbReference type="EMBL" id="ML996565">
    <property type="protein sequence ID" value="KAF2762856.1"/>
    <property type="molecule type" value="Genomic_DNA"/>
</dbReference>
<evidence type="ECO:0000313" key="2">
    <source>
        <dbReference type="EMBL" id="KAF2762856.1"/>
    </source>
</evidence>
<dbReference type="RefSeq" id="XP_033605307.1">
    <property type="nucleotide sequence ID" value="XM_033746280.1"/>
</dbReference>
<keyword evidence="3" id="KW-1185">Reference proteome</keyword>
<dbReference type="GO" id="GO:0005975">
    <property type="term" value="P:carbohydrate metabolic process"/>
    <property type="evidence" value="ECO:0007669"/>
    <property type="project" value="InterPro"/>
</dbReference>
<reference evidence="2" key="1">
    <citation type="journal article" date="2020" name="Stud. Mycol.">
        <title>101 Dothideomycetes genomes: a test case for predicting lifestyles and emergence of pathogens.</title>
        <authorList>
            <person name="Haridas S."/>
            <person name="Albert R."/>
            <person name="Binder M."/>
            <person name="Bloem J."/>
            <person name="Labutti K."/>
            <person name="Salamov A."/>
            <person name="Andreopoulos B."/>
            <person name="Baker S."/>
            <person name="Barry K."/>
            <person name="Bills G."/>
            <person name="Bluhm B."/>
            <person name="Cannon C."/>
            <person name="Castanera R."/>
            <person name="Culley D."/>
            <person name="Daum C."/>
            <person name="Ezra D."/>
            <person name="Gonzalez J."/>
            <person name="Henrissat B."/>
            <person name="Kuo A."/>
            <person name="Liang C."/>
            <person name="Lipzen A."/>
            <person name="Lutzoni F."/>
            <person name="Magnuson J."/>
            <person name="Mondo S."/>
            <person name="Nolan M."/>
            <person name="Ohm R."/>
            <person name="Pangilinan J."/>
            <person name="Park H.-J."/>
            <person name="Ramirez L."/>
            <person name="Alfaro M."/>
            <person name="Sun H."/>
            <person name="Tritt A."/>
            <person name="Yoshinaga Y."/>
            <person name="Zwiers L.-H."/>
            <person name="Turgeon B."/>
            <person name="Goodwin S."/>
            <person name="Spatafora J."/>
            <person name="Crous P."/>
            <person name="Grigoriev I."/>
        </authorList>
    </citation>
    <scope>NUCLEOTIDE SEQUENCE</scope>
    <source>
        <strain evidence="2">CBS 121739</strain>
    </source>
</reference>
<dbReference type="InterPro" id="IPR000757">
    <property type="entry name" value="Beta-glucanase-like"/>
</dbReference>
<protein>
    <submittedName>
        <fullName evidence="2">Concanavalin A-like lectin/glucanase</fullName>
    </submittedName>
</protein>
<dbReference type="GO" id="GO:0030246">
    <property type="term" value="F:carbohydrate binding"/>
    <property type="evidence" value="ECO:0007669"/>
    <property type="project" value="UniProtKB-KW"/>
</dbReference>
<dbReference type="PANTHER" id="PTHR38121:SF5">
    <property type="entry name" value="GH16 DOMAIN-CONTAINING PROTEIN"/>
    <property type="match status" value="1"/>
</dbReference>
<evidence type="ECO:0000313" key="3">
    <source>
        <dbReference type="Proteomes" id="UP000799437"/>
    </source>
</evidence>
<dbReference type="GO" id="GO:0004553">
    <property type="term" value="F:hydrolase activity, hydrolyzing O-glycosyl compounds"/>
    <property type="evidence" value="ECO:0007669"/>
    <property type="project" value="InterPro"/>
</dbReference>
<dbReference type="CDD" id="cd00413">
    <property type="entry name" value="Glyco_hydrolase_16"/>
    <property type="match status" value="1"/>
</dbReference>
<dbReference type="Gene3D" id="2.60.120.200">
    <property type="match status" value="1"/>
</dbReference>
<dbReference type="OrthoDB" id="25131at2759"/>